<comment type="catalytic activity">
    <reaction evidence="9 10">
        <text>IMP + H2O = 5-formamido-1-(5-phospho-D-ribosyl)imidazole-4-carboxamide</text>
        <dbReference type="Rhea" id="RHEA:18445"/>
        <dbReference type="ChEBI" id="CHEBI:15377"/>
        <dbReference type="ChEBI" id="CHEBI:58053"/>
        <dbReference type="ChEBI" id="CHEBI:58467"/>
        <dbReference type="EC" id="3.5.4.10"/>
    </reaction>
</comment>
<keyword evidence="4 10" id="KW-0808">Transferase</keyword>
<comment type="pathway">
    <text evidence="2 10">Purine metabolism; IMP biosynthesis via de novo pathway; 5-formamido-1-(5-phospho-D-ribosyl)imidazole-4-carboxamide from 5-amino-1-(5-phospho-D-ribosyl)imidazole-4-carboxamide (10-formyl THF route): step 1/1.</text>
</comment>
<keyword evidence="5 10" id="KW-0658">Purine biosynthesis</keyword>
<dbReference type="AlphaFoldDB" id="A0A532V212"/>
<dbReference type="NCBIfam" id="TIGR00355">
    <property type="entry name" value="purH"/>
    <property type="match status" value="1"/>
</dbReference>
<evidence type="ECO:0000313" key="12">
    <source>
        <dbReference type="EMBL" id="TKJ41251.1"/>
    </source>
</evidence>
<dbReference type="PANTHER" id="PTHR11692">
    <property type="entry name" value="BIFUNCTIONAL PURINE BIOSYNTHESIS PROTEIN PURH"/>
    <property type="match status" value="1"/>
</dbReference>
<protein>
    <recommendedName>
        <fullName evidence="10">Bifunctional purine biosynthesis protein PurH</fullName>
    </recommendedName>
    <domain>
        <recommendedName>
            <fullName evidence="10">Phosphoribosylaminoimidazolecarboxamide formyltransferase</fullName>
            <ecNumber evidence="10">2.1.2.3</ecNumber>
        </recommendedName>
        <alternativeName>
            <fullName evidence="10">AICAR transformylase</fullName>
        </alternativeName>
    </domain>
    <domain>
        <recommendedName>
            <fullName evidence="10">IMP cyclohydrolase</fullName>
            <ecNumber evidence="10">3.5.4.10</ecNumber>
        </recommendedName>
        <alternativeName>
            <fullName evidence="10">ATIC</fullName>
        </alternativeName>
        <alternativeName>
            <fullName evidence="10">IMP synthase</fullName>
        </alternativeName>
        <alternativeName>
            <fullName evidence="10">Inosinicase</fullName>
        </alternativeName>
    </domain>
</protein>
<comment type="pathway">
    <text evidence="1 10">Purine metabolism; IMP biosynthesis via de novo pathway; IMP from 5-formamido-1-(5-phospho-D-ribosyl)imidazole-4-carboxamide: step 1/1.</text>
</comment>
<evidence type="ECO:0000256" key="3">
    <source>
        <dbReference type="ARBA" id="ARBA00007667"/>
    </source>
</evidence>
<dbReference type="FunFam" id="3.40.50.1380:FF:000001">
    <property type="entry name" value="Bifunctional purine biosynthesis protein PurH"/>
    <property type="match status" value="1"/>
</dbReference>
<comment type="domain">
    <text evidence="10">The IMP cyclohydrolase activity resides in the N-terminal region.</text>
</comment>
<evidence type="ECO:0000256" key="6">
    <source>
        <dbReference type="ARBA" id="ARBA00022801"/>
    </source>
</evidence>
<dbReference type="HAMAP" id="MF_00139">
    <property type="entry name" value="PurH"/>
    <property type="match status" value="1"/>
</dbReference>
<evidence type="ECO:0000256" key="2">
    <source>
        <dbReference type="ARBA" id="ARBA00004954"/>
    </source>
</evidence>
<dbReference type="FunFam" id="3.40.140.20:FF:000001">
    <property type="entry name" value="Bifunctional purine biosynthesis protein PurH"/>
    <property type="match status" value="1"/>
</dbReference>
<dbReference type="InterPro" id="IPR016193">
    <property type="entry name" value="Cytidine_deaminase-like"/>
</dbReference>
<dbReference type="GO" id="GO:0005829">
    <property type="term" value="C:cytosol"/>
    <property type="evidence" value="ECO:0007669"/>
    <property type="project" value="TreeGrafter"/>
</dbReference>
<dbReference type="SUPFAM" id="SSF52335">
    <property type="entry name" value="Methylglyoxal synthase-like"/>
    <property type="match status" value="1"/>
</dbReference>
<evidence type="ECO:0000313" key="13">
    <source>
        <dbReference type="Proteomes" id="UP000319619"/>
    </source>
</evidence>
<dbReference type="InterPro" id="IPR024051">
    <property type="entry name" value="AICAR_Tfase_dup_dom_sf"/>
</dbReference>
<evidence type="ECO:0000259" key="11">
    <source>
        <dbReference type="PROSITE" id="PS51855"/>
    </source>
</evidence>
<dbReference type="EC" id="2.1.2.3" evidence="10"/>
<dbReference type="SMART" id="SM00798">
    <property type="entry name" value="AICARFT_IMPCHas"/>
    <property type="match status" value="1"/>
</dbReference>
<dbReference type="PIRSF" id="PIRSF000414">
    <property type="entry name" value="AICARFT_IMPCHas"/>
    <property type="match status" value="1"/>
</dbReference>
<evidence type="ECO:0000256" key="10">
    <source>
        <dbReference type="HAMAP-Rule" id="MF_00139"/>
    </source>
</evidence>
<sequence>MQIKNALISVYDKTKVTDFARDLVRLDVNIISTGGTSKALSQENIPHRQAEEITNFPEILDGRVKTLHPHIHAGILFRRNLEDDKKCLTDLGIDSIDLIAVNLYPFARTAADPNASHEDVLEMIDIGGPSMLRAAAKNYPFVLPICIPSRYADVIKAIEENALDEDFRRQFAAEAFHHTTEYDRAVAAYLTGGDSQGFPEDLIMHFHQQQSLRYGENPHQKAAFYLPTRKSAPYQQLWGKELSFNNLLDLEAAAGMAADFDNPCVILVKHTVPCGAAVHSDPVQAYKNAFATDTSSPFGGIVGLNHPLSRELAQELSGVFYEVVVAPAFDEDALEILRKKKNLRLIKLTELPSGSEDIRSAMGGLLVQEKDGVTPRNESWTVATKRQPTEREWAGLEFAWKVCRWAKSNSVVFASADCTLGIGLGQTSRVDSVELAVARAKKYGPHLKGSVLASDAFFPFPDGAEAAVKAGATAIIQPGGSMRDKDVIEACDKLNVAMVFTGERHFRH</sequence>
<evidence type="ECO:0000256" key="5">
    <source>
        <dbReference type="ARBA" id="ARBA00022755"/>
    </source>
</evidence>
<evidence type="ECO:0000256" key="7">
    <source>
        <dbReference type="ARBA" id="ARBA00023268"/>
    </source>
</evidence>
<dbReference type="SUPFAM" id="SSF53927">
    <property type="entry name" value="Cytidine deaminase-like"/>
    <property type="match status" value="1"/>
</dbReference>
<dbReference type="EC" id="3.5.4.10" evidence="10"/>
<comment type="caution">
    <text evidence="12">The sequence shown here is derived from an EMBL/GenBank/DDBJ whole genome shotgun (WGS) entry which is preliminary data.</text>
</comment>
<dbReference type="Pfam" id="PF02142">
    <property type="entry name" value="MGS"/>
    <property type="match status" value="1"/>
</dbReference>
<dbReference type="UniPathway" id="UPA00074">
    <property type="reaction ID" value="UER00133"/>
</dbReference>
<dbReference type="CDD" id="cd01421">
    <property type="entry name" value="IMPCH"/>
    <property type="match status" value="1"/>
</dbReference>
<reference evidence="12 13" key="1">
    <citation type="submission" date="2017-06" db="EMBL/GenBank/DDBJ databases">
        <title>Novel microbial phyla capable of carbon fixation and sulfur reduction in deep-sea sediments.</title>
        <authorList>
            <person name="Huang J."/>
            <person name="Baker B."/>
            <person name="Wang Y."/>
        </authorList>
    </citation>
    <scope>NUCLEOTIDE SEQUENCE [LARGE SCALE GENOMIC DNA]</scope>
    <source>
        <strain evidence="12">B3_LCP</strain>
    </source>
</reference>
<keyword evidence="6 10" id="KW-0378">Hydrolase</keyword>
<evidence type="ECO:0000256" key="1">
    <source>
        <dbReference type="ARBA" id="ARBA00004844"/>
    </source>
</evidence>
<dbReference type="PANTHER" id="PTHR11692:SF0">
    <property type="entry name" value="BIFUNCTIONAL PURINE BIOSYNTHESIS PROTEIN ATIC"/>
    <property type="match status" value="1"/>
</dbReference>
<gene>
    <name evidence="10" type="primary">purH</name>
    <name evidence="12" type="ORF">CEE37_06180</name>
</gene>
<accession>A0A532V212</accession>
<evidence type="ECO:0000256" key="8">
    <source>
        <dbReference type="ARBA" id="ARBA00050488"/>
    </source>
</evidence>
<organism evidence="12 13">
    <name type="scientific">candidate division LCP-89 bacterium B3_LCP</name>
    <dbReference type="NCBI Taxonomy" id="2012998"/>
    <lineage>
        <taxon>Bacteria</taxon>
        <taxon>Pseudomonadati</taxon>
        <taxon>Bacteria division LCP-89</taxon>
    </lineage>
</organism>
<comment type="similarity">
    <text evidence="3 10">Belongs to the PurH family.</text>
</comment>
<dbReference type="SMART" id="SM00851">
    <property type="entry name" value="MGS"/>
    <property type="match status" value="1"/>
</dbReference>
<feature type="domain" description="MGS-like" evidence="11">
    <location>
        <begin position="1"/>
        <end position="146"/>
    </location>
</feature>
<dbReference type="PROSITE" id="PS51855">
    <property type="entry name" value="MGS"/>
    <property type="match status" value="1"/>
</dbReference>
<dbReference type="Proteomes" id="UP000319619">
    <property type="component" value="Unassembled WGS sequence"/>
</dbReference>
<dbReference type="Gene3D" id="3.40.50.1380">
    <property type="entry name" value="Methylglyoxal synthase-like domain"/>
    <property type="match status" value="1"/>
</dbReference>
<evidence type="ECO:0000256" key="4">
    <source>
        <dbReference type="ARBA" id="ARBA00022679"/>
    </source>
</evidence>
<dbReference type="Pfam" id="PF01808">
    <property type="entry name" value="AICARFT_IMPCHas"/>
    <property type="match status" value="1"/>
</dbReference>
<dbReference type="EMBL" id="NJBN01000003">
    <property type="protein sequence ID" value="TKJ41251.1"/>
    <property type="molecule type" value="Genomic_DNA"/>
</dbReference>
<dbReference type="GO" id="GO:0006189">
    <property type="term" value="P:'de novo' IMP biosynthetic process"/>
    <property type="evidence" value="ECO:0007669"/>
    <property type="project" value="UniProtKB-UniRule"/>
</dbReference>
<comment type="catalytic activity">
    <reaction evidence="8 10">
        <text>(6R)-10-formyltetrahydrofolate + 5-amino-1-(5-phospho-beta-D-ribosyl)imidazole-4-carboxamide = 5-formamido-1-(5-phospho-D-ribosyl)imidazole-4-carboxamide + (6S)-5,6,7,8-tetrahydrofolate</text>
        <dbReference type="Rhea" id="RHEA:22192"/>
        <dbReference type="ChEBI" id="CHEBI:57453"/>
        <dbReference type="ChEBI" id="CHEBI:58467"/>
        <dbReference type="ChEBI" id="CHEBI:58475"/>
        <dbReference type="ChEBI" id="CHEBI:195366"/>
        <dbReference type="EC" id="2.1.2.3"/>
    </reaction>
</comment>
<keyword evidence="7 10" id="KW-0511">Multifunctional enzyme</keyword>
<name>A0A532V212_UNCL8</name>
<evidence type="ECO:0000256" key="9">
    <source>
        <dbReference type="ARBA" id="ARBA00050687"/>
    </source>
</evidence>
<dbReference type="InterPro" id="IPR011607">
    <property type="entry name" value="MGS-like_dom"/>
</dbReference>
<dbReference type="Gene3D" id="3.40.140.20">
    <property type="match status" value="2"/>
</dbReference>
<dbReference type="InterPro" id="IPR002695">
    <property type="entry name" value="PurH-like"/>
</dbReference>
<dbReference type="InterPro" id="IPR036914">
    <property type="entry name" value="MGS-like_dom_sf"/>
</dbReference>
<proteinExistence type="inferred from homology"/>
<dbReference type="GO" id="GO:0003937">
    <property type="term" value="F:IMP cyclohydrolase activity"/>
    <property type="evidence" value="ECO:0007669"/>
    <property type="project" value="UniProtKB-UniRule"/>
</dbReference>
<dbReference type="NCBIfam" id="NF002049">
    <property type="entry name" value="PRK00881.1"/>
    <property type="match status" value="1"/>
</dbReference>
<dbReference type="GO" id="GO:0004643">
    <property type="term" value="F:phosphoribosylaminoimidazolecarboxamide formyltransferase activity"/>
    <property type="evidence" value="ECO:0007669"/>
    <property type="project" value="UniProtKB-UniRule"/>
</dbReference>